<gene>
    <name evidence="4" type="ORF">DVH24_035826</name>
</gene>
<reference evidence="4 5" key="1">
    <citation type="submission" date="2018-10" db="EMBL/GenBank/DDBJ databases">
        <title>A high-quality apple genome assembly.</title>
        <authorList>
            <person name="Hu J."/>
        </authorList>
    </citation>
    <scope>NUCLEOTIDE SEQUENCE [LARGE SCALE GENOMIC DNA]</scope>
    <source>
        <strain evidence="5">cv. HFTH1</strain>
        <tissue evidence="4">Young leaf</tissue>
    </source>
</reference>
<evidence type="ECO:0000259" key="3">
    <source>
        <dbReference type="PROSITE" id="PS50843"/>
    </source>
</evidence>
<evidence type="ECO:0000259" key="2">
    <source>
        <dbReference type="PROSITE" id="PS50842"/>
    </source>
</evidence>
<dbReference type="InterPro" id="IPR036749">
    <property type="entry name" value="Expansin_CBD_sf"/>
</dbReference>
<dbReference type="SUPFAM" id="SSF50685">
    <property type="entry name" value="Barwin-like endoglucanases"/>
    <property type="match status" value="1"/>
</dbReference>
<dbReference type="SUPFAM" id="SSF49590">
    <property type="entry name" value="PHL pollen allergen"/>
    <property type="match status" value="1"/>
</dbReference>
<dbReference type="AlphaFoldDB" id="A0A498JN31"/>
<evidence type="ECO:0000313" key="5">
    <source>
        <dbReference type="Proteomes" id="UP000290289"/>
    </source>
</evidence>
<dbReference type="InterPro" id="IPR007117">
    <property type="entry name" value="Expansin_CBD"/>
</dbReference>
<proteinExistence type="predicted"/>
<accession>A0A498JN31</accession>
<feature type="signal peptide" evidence="1">
    <location>
        <begin position="1"/>
        <end position="24"/>
    </location>
</feature>
<keyword evidence="5" id="KW-1185">Reference proteome</keyword>
<evidence type="ECO:0008006" key="6">
    <source>
        <dbReference type="Google" id="ProtNLM"/>
    </source>
</evidence>
<dbReference type="Pfam" id="PF01357">
    <property type="entry name" value="Expansin_C"/>
    <property type="match status" value="1"/>
</dbReference>
<dbReference type="InterPro" id="IPR007112">
    <property type="entry name" value="Expansin/allergen_DPBB_dom"/>
</dbReference>
<dbReference type="InterPro" id="IPR036908">
    <property type="entry name" value="RlpA-like_sf"/>
</dbReference>
<organism evidence="4 5">
    <name type="scientific">Malus domestica</name>
    <name type="common">Apple</name>
    <name type="synonym">Pyrus malus</name>
    <dbReference type="NCBI Taxonomy" id="3750"/>
    <lineage>
        <taxon>Eukaryota</taxon>
        <taxon>Viridiplantae</taxon>
        <taxon>Streptophyta</taxon>
        <taxon>Embryophyta</taxon>
        <taxon>Tracheophyta</taxon>
        <taxon>Spermatophyta</taxon>
        <taxon>Magnoliopsida</taxon>
        <taxon>eudicotyledons</taxon>
        <taxon>Gunneridae</taxon>
        <taxon>Pentapetalae</taxon>
        <taxon>rosids</taxon>
        <taxon>fabids</taxon>
        <taxon>Rosales</taxon>
        <taxon>Rosaceae</taxon>
        <taxon>Amygdaloideae</taxon>
        <taxon>Maleae</taxon>
        <taxon>Malus</taxon>
    </lineage>
</organism>
<feature type="chain" id="PRO_5019797581" description="Expansin-like B1" evidence="1">
    <location>
        <begin position="25"/>
        <end position="296"/>
    </location>
</feature>
<evidence type="ECO:0000313" key="4">
    <source>
        <dbReference type="EMBL" id="RXH97158.1"/>
    </source>
</evidence>
<dbReference type="Gene3D" id="2.60.40.760">
    <property type="entry name" value="Expansin, cellulose-binding-like domain"/>
    <property type="match status" value="1"/>
</dbReference>
<dbReference type="Gene3D" id="2.40.40.10">
    <property type="entry name" value="RlpA-like domain"/>
    <property type="match status" value="1"/>
</dbReference>
<dbReference type="PANTHER" id="PTHR31692">
    <property type="entry name" value="EXPANSIN-B3"/>
    <property type="match status" value="1"/>
</dbReference>
<dbReference type="EMBL" id="RDQH01000332">
    <property type="protein sequence ID" value="RXH97158.1"/>
    <property type="molecule type" value="Genomic_DNA"/>
</dbReference>
<feature type="domain" description="Expansin-like CBD" evidence="3">
    <location>
        <begin position="206"/>
        <end position="291"/>
    </location>
</feature>
<dbReference type="STRING" id="3750.A0A498JN31"/>
<comment type="caution">
    <text evidence="4">The sequence shown here is derived from an EMBL/GenBank/DDBJ whole genome shotgun (WGS) entry which is preliminary data.</text>
</comment>
<name>A0A498JN31_MALDO</name>
<dbReference type="PROSITE" id="PS50842">
    <property type="entry name" value="EXPANSIN_EG45"/>
    <property type="match status" value="1"/>
</dbReference>
<evidence type="ECO:0000256" key="1">
    <source>
        <dbReference type="SAM" id="SignalP"/>
    </source>
</evidence>
<dbReference type="InterPro" id="IPR009009">
    <property type="entry name" value="RlpA-like_DPBB"/>
</dbReference>
<sequence length="296" mass="32929">MEFFLKHITWFLCITVLLPALCTSQYTYVSSRATYYGSPDCYGNPNSLSINISTLVKLFDSLTTEHLHACTIVFLHYGLYSRRYTVAAGACGFGEYGTKVNDGQVSAVSRLYRNGTGCGACYQVRCKIPQHCSSDGVTTVVTDHGEGDRTDFIFSPRSYAKLANSPASSEVLFASGVVEIEYRRVACRFSGKGLVFKVHEGSKYPFYFALVIQYVSGINEITAVEVWQEDNQQWRPMRRVYGAVWDLQNPPTGALSLRFQIVSGRATAEVDWMQATKVIPADWEAGAAYPSDIQLD</sequence>
<feature type="domain" description="Expansin-like EG45" evidence="2">
    <location>
        <begin position="88"/>
        <end position="192"/>
    </location>
</feature>
<dbReference type="PROSITE" id="PS50843">
    <property type="entry name" value="EXPANSIN_CBD"/>
    <property type="match status" value="1"/>
</dbReference>
<dbReference type="PANTHER" id="PTHR31692:SF2">
    <property type="entry name" value="EXPANSIN-LIKE B1"/>
    <property type="match status" value="1"/>
</dbReference>
<dbReference type="Proteomes" id="UP000290289">
    <property type="component" value="Chromosome 6"/>
</dbReference>
<keyword evidence="1" id="KW-0732">Signal</keyword>
<protein>
    <recommendedName>
        <fullName evidence="6">Expansin-like B1</fullName>
    </recommendedName>
</protein>
<dbReference type="Pfam" id="PF03330">
    <property type="entry name" value="DPBB_1"/>
    <property type="match status" value="1"/>
</dbReference>
<dbReference type="GO" id="GO:0009653">
    <property type="term" value="P:anatomical structure morphogenesis"/>
    <property type="evidence" value="ECO:0007669"/>
    <property type="project" value="UniProtKB-ARBA"/>
</dbReference>